<keyword evidence="3" id="KW-1185">Reference proteome</keyword>
<dbReference type="AlphaFoldDB" id="A0A1G7KZ83"/>
<dbReference type="Proteomes" id="UP000198922">
    <property type="component" value="Unassembled WGS sequence"/>
</dbReference>
<sequence>MAETAPDPVAELLRHERALCLALLAALTGLAWAYTLAGPGMPASAPAMTPGLGDGMARMTMAGHGWSAGHAAMMLAMWWVMMAAMMLPSAAPVVLLAAALNRRATGAAPFAGAAVFVAGYLLAWLGFSLAATAAQWGLAASGLLGPGMASASTVLTGAMLLGAGLWQFTPAKRACLRHCRSPVDWLLRHRARGVRGALLTGLGHGGYCLGCCWALMVLLFAGGVMNLWWIAGLALVVLAEKLAPRGPGFGRWLGAGLVAAGLAVLLAAARGY</sequence>
<organism evidence="2 3">
    <name type="scientific">Limimaricola pyoseonensis</name>
    <dbReference type="NCBI Taxonomy" id="521013"/>
    <lineage>
        <taxon>Bacteria</taxon>
        <taxon>Pseudomonadati</taxon>
        <taxon>Pseudomonadota</taxon>
        <taxon>Alphaproteobacteria</taxon>
        <taxon>Rhodobacterales</taxon>
        <taxon>Paracoccaceae</taxon>
        <taxon>Limimaricola</taxon>
    </lineage>
</organism>
<dbReference type="Pfam" id="PF09948">
    <property type="entry name" value="PpoB2"/>
    <property type="match status" value="1"/>
</dbReference>
<proteinExistence type="predicted"/>
<feature type="transmembrane region" description="Helical" evidence="1">
    <location>
        <begin position="107"/>
        <end position="127"/>
    </location>
</feature>
<dbReference type="InterPro" id="IPR018688">
    <property type="entry name" value="PpoB2-like"/>
</dbReference>
<evidence type="ECO:0000256" key="1">
    <source>
        <dbReference type="SAM" id="Phobius"/>
    </source>
</evidence>
<keyword evidence="1" id="KW-1133">Transmembrane helix</keyword>
<evidence type="ECO:0000313" key="2">
    <source>
        <dbReference type="EMBL" id="SDF42582.1"/>
    </source>
</evidence>
<reference evidence="3" key="1">
    <citation type="submission" date="2016-10" db="EMBL/GenBank/DDBJ databases">
        <authorList>
            <person name="Varghese N."/>
            <person name="Submissions S."/>
        </authorList>
    </citation>
    <scope>NUCLEOTIDE SEQUENCE [LARGE SCALE GENOMIC DNA]</scope>
    <source>
        <strain evidence="3">DSM 21424</strain>
    </source>
</reference>
<feature type="transmembrane region" description="Helical" evidence="1">
    <location>
        <begin position="76"/>
        <end position="100"/>
    </location>
</feature>
<evidence type="ECO:0000313" key="3">
    <source>
        <dbReference type="Proteomes" id="UP000198922"/>
    </source>
</evidence>
<dbReference type="RefSeq" id="WP_090115191.1">
    <property type="nucleotide sequence ID" value="NZ_FNAT01000014.1"/>
</dbReference>
<keyword evidence="1" id="KW-0812">Transmembrane</keyword>
<keyword evidence="1" id="KW-0472">Membrane</keyword>
<dbReference type="EMBL" id="FNAT01000014">
    <property type="protein sequence ID" value="SDF42582.1"/>
    <property type="molecule type" value="Genomic_DNA"/>
</dbReference>
<name>A0A1G7KZ83_9RHOB</name>
<dbReference type="STRING" id="521013.SAMN04488567_0346"/>
<dbReference type="OrthoDB" id="164118at2"/>
<accession>A0A1G7KZ83</accession>
<protein>
    <submittedName>
        <fullName evidence="2">Predicted metal-binding membrane protein</fullName>
    </submittedName>
</protein>
<feature type="transmembrane region" description="Helical" evidence="1">
    <location>
        <begin position="227"/>
        <end position="243"/>
    </location>
</feature>
<feature type="transmembrane region" description="Helical" evidence="1">
    <location>
        <begin position="250"/>
        <end position="269"/>
    </location>
</feature>
<feature type="transmembrane region" description="Helical" evidence="1">
    <location>
        <begin position="147"/>
        <end position="168"/>
    </location>
</feature>
<gene>
    <name evidence="2" type="ORF">SAMN04488567_0346</name>
</gene>